<dbReference type="RefSeq" id="XP_003337189.2">
    <property type="nucleotide sequence ID" value="XM_003337141.2"/>
</dbReference>
<gene>
    <name evidence="2" type="ORF">PGTG_18654</name>
</gene>
<dbReference type="GeneID" id="10542482"/>
<sequence>MSVLGKDPDSNMQVANLENLPFYMEDVNIKPVIPLPTSIGDSWEKIRAQLLRRSTSHMQFRAMWDGFSHNDWCKLKSQKELNVMIILIQALGEGKSALLQLAKDRVDWPNKYVIQLSPTDALQLPSFENRLQGVFYGTEGRKSAYVWNLMPVFKAEELHLVGRFLKLKAHLPACGPINPQDNKKSLTVSRPITVTLPFFITSIPTREVPMKLWKSPNNNHLQGMVCGHPVQLKLLSACQTCGSEDHNVAHCLYTDHLLGAPAIPESRTTRLWKSVTFLNQSPRRKKKAYKPASEVSTIKQRGNGCPVASSSLE</sequence>
<dbReference type="AlphaFoldDB" id="E3L895"/>
<evidence type="ECO:0000313" key="2">
    <source>
        <dbReference type="EMBL" id="EFP92770.2"/>
    </source>
</evidence>
<proteinExistence type="predicted"/>
<dbReference type="Proteomes" id="UP000008783">
    <property type="component" value="Unassembled WGS sequence"/>
</dbReference>
<dbReference type="HOGENOM" id="CLU_050094_0_0_1"/>
<evidence type="ECO:0000256" key="1">
    <source>
        <dbReference type="SAM" id="MobiDB-lite"/>
    </source>
</evidence>
<name>E3L895_PUCGT</name>
<organism evidence="2 3">
    <name type="scientific">Puccinia graminis f. sp. tritici (strain CRL 75-36-700-3 / race SCCL)</name>
    <name type="common">Black stem rust fungus</name>
    <dbReference type="NCBI Taxonomy" id="418459"/>
    <lineage>
        <taxon>Eukaryota</taxon>
        <taxon>Fungi</taxon>
        <taxon>Dikarya</taxon>
        <taxon>Basidiomycota</taxon>
        <taxon>Pucciniomycotina</taxon>
        <taxon>Pucciniomycetes</taxon>
        <taxon>Pucciniales</taxon>
        <taxon>Pucciniaceae</taxon>
        <taxon>Puccinia</taxon>
    </lineage>
</organism>
<keyword evidence="3" id="KW-1185">Reference proteome</keyword>
<accession>E3L895</accession>
<dbReference type="EMBL" id="DS178372">
    <property type="protein sequence ID" value="EFP92770.2"/>
    <property type="molecule type" value="Genomic_DNA"/>
</dbReference>
<reference key="1">
    <citation type="submission" date="2007-01" db="EMBL/GenBank/DDBJ databases">
        <title>The Genome Sequence of Puccinia graminis f. sp. tritici Strain CRL 75-36-700-3.</title>
        <authorList>
            <consortium name="The Broad Institute Genome Sequencing Platform"/>
            <person name="Birren B."/>
            <person name="Lander E."/>
            <person name="Galagan J."/>
            <person name="Nusbaum C."/>
            <person name="Devon K."/>
            <person name="Cuomo C."/>
            <person name="Jaffe D."/>
            <person name="Butler J."/>
            <person name="Alvarez P."/>
            <person name="Gnerre S."/>
            <person name="Grabherr M."/>
            <person name="Mauceli E."/>
            <person name="Brockman W."/>
            <person name="Young S."/>
            <person name="LaButti K."/>
            <person name="Sykes S."/>
            <person name="DeCaprio D."/>
            <person name="Crawford M."/>
            <person name="Koehrsen M."/>
            <person name="Engels R."/>
            <person name="Montgomery P."/>
            <person name="Pearson M."/>
            <person name="Howarth C."/>
            <person name="Larson L."/>
            <person name="White J."/>
            <person name="Zeng Q."/>
            <person name="Kodira C."/>
            <person name="Yandava C."/>
            <person name="Alvarado L."/>
            <person name="O'Leary S."/>
            <person name="Szabo L."/>
            <person name="Dean R."/>
            <person name="Schein J."/>
        </authorList>
    </citation>
    <scope>NUCLEOTIDE SEQUENCE</scope>
    <source>
        <strain>CRL 75-36-700-3</strain>
    </source>
</reference>
<dbReference type="VEuPathDB" id="FungiDB:PGTG_18654"/>
<dbReference type="InParanoid" id="E3L895"/>
<reference evidence="3" key="2">
    <citation type="journal article" date="2011" name="Proc. Natl. Acad. Sci. U.S.A.">
        <title>Obligate biotrophy features unraveled by the genomic analysis of rust fungi.</title>
        <authorList>
            <person name="Duplessis S."/>
            <person name="Cuomo C.A."/>
            <person name="Lin Y.-C."/>
            <person name="Aerts A."/>
            <person name="Tisserant E."/>
            <person name="Veneault-Fourrey C."/>
            <person name="Joly D.L."/>
            <person name="Hacquard S."/>
            <person name="Amselem J."/>
            <person name="Cantarel B.L."/>
            <person name="Chiu R."/>
            <person name="Coutinho P.M."/>
            <person name="Feau N."/>
            <person name="Field M."/>
            <person name="Frey P."/>
            <person name="Gelhaye E."/>
            <person name="Goldberg J."/>
            <person name="Grabherr M.G."/>
            <person name="Kodira C.D."/>
            <person name="Kohler A."/>
            <person name="Kuees U."/>
            <person name="Lindquist E.A."/>
            <person name="Lucas S.M."/>
            <person name="Mago R."/>
            <person name="Mauceli E."/>
            <person name="Morin E."/>
            <person name="Murat C."/>
            <person name="Pangilinan J.L."/>
            <person name="Park R."/>
            <person name="Pearson M."/>
            <person name="Quesneville H."/>
            <person name="Rouhier N."/>
            <person name="Sakthikumar S."/>
            <person name="Salamov A.A."/>
            <person name="Schmutz J."/>
            <person name="Selles B."/>
            <person name="Shapiro H."/>
            <person name="Tanguay P."/>
            <person name="Tuskan G.A."/>
            <person name="Henrissat B."/>
            <person name="Van de Peer Y."/>
            <person name="Rouze P."/>
            <person name="Ellis J.G."/>
            <person name="Dodds P.N."/>
            <person name="Schein J.E."/>
            <person name="Zhong S."/>
            <person name="Hamelin R.C."/>
            <person name="Grigoriev I.V."/>
            <person name="Szabo L.J."/>
            <person name="Martin F."/>
        </authorList>
    </citation>
    <scope>NUCLEOTIDE SEQUENCE [LARGE SCALE GENOMIC DNA]</scope>
    <source>
        <strain evidence="3">CRL 75-36-700-3 / race SCCL</strain>
    </source>
</reference>
<feature type="region of interest" description="Disordered" evidence="1">
    <location>
        <begin position="283"/>
        <end position="313"/>
    </location>
</feature>
<evidence type="ECO:0000313" key="3">
    <source>
        <dbReference type="Proteomes" id="UP000008783"/>
    </source>
</evidence>
<dbReference type="OrthoDB" id="10621402at2759"/>
<protein>
    <submittedName>
        <fullName evidence="2">Uncharacterized protein</fullName>
    </submittedName>
</protein>
<dbReference type="KEGG" id="pgr:PGTG_18654"/>